<name>A0AAN2C9F8_UNVUL</name>
<comment type="similarity">
    <text evidence="1">Belongs to the bacterial solute-binding protein 5 family.</text>
</comment>
<dbReference type="GO" id="GO:0043190">
    <property type="term" value="C:ATP-binding cassette (ABC) transporter complex"/>
    <property type="evidence" value="ECO:0007669"/>
    <property type="project" value="InterPro"/>
</dbReference>
<dbReference type="PIRSF" id="PIRSF002741">
    <property type="entry name" value="MppA"/>
    <property type="match status" value="1"/>
</dbReference>
<evidence type="ECO:0000313" key="5">
    <source>
        <dbReference type="EMBL" id="BDE05966.1"/>
    </source>
</evidence>
<dbReference type="PROSITE" id="PS51257">
    <property type="entry name" value="PROKAR_LIPOPROTEIN"/>
    <property type="match status" value="1"/>
</dbReference>
<dbReference type="Gene3D" id="3.90.76.10">
    <property type="entry name" value="Dipeptide-binding Protein, Domain 1"/>
    <property type="match status" value="1"/>
</dbReference>
<keyword evidence="2" id="KW-0813">Transport</keyword>
<evidence type="ECO:0000259" key="4">
    <source>
        <dbReference type="Pfam" id="PF00496"/>
    </source>
</evidence>
<evidence type="ECO:0000313" key="6">
    <source>
        <dbReference type="Proteomes" id="UP001317532"/>
    </source>
</evidence>
<dbReference type="Proteomes" id="UP001317532">
    <property type="component" value="Chromosome"/>
</dbReference>
<proteinExistence type="inferred from homology"/>
<reference evidence="5 6" key="1">
    <citation type="journal article" date="2022" name="ISME Commun">
        <title>Vulcanimicrobium alpinus gen. nov. sp. nov., the first cultivated representative of the candidate phylum 'Eremiobacterota', is a metabolically versatile aerobic anoxygenic phototroph.</title>
        <authorList>
            <person name="Yabe S."/>
            <person name="Muto K."/>
            <person name="Abe K."/>
            <person name="Yokota A."/>
            <person name="Staudigel H."/>
            <person name="Tebo B.M."/>
        </authorList>
    </citation>
    <scope>NUCLEOTIDE SEQUENCE [LARGE SCALE GENOMIC DNA]</scope>
    <source>
        <strain evidence="5 6">WC8-2</strain>
    </source>
</reference>
<dbReference type="Pfam" id="PF00496">
    <property type="entry name" value="SBP_bac_5"/>
    <property type="match status" value="1"/>
</dbReference>
<dbReference type="InterPro" id="IPR000914">
    <property type="entry name" value="SBP_5_dom"/>
</dbReference>
<evidence type="ECO:0000256" key="1">
    <source>
        <dbReference type="ARBA" id="ARBA00005695"/>
    </source>
</evidence>
<dbReference type="CDD" id="cd08513">
    <property type="entry name" value="PBP2_thermophilic_Hb8_like"/>
    <property type="match status" value="1"/>
</dbReference>
<keyword evidence="6" id="KW-1185">Reference proteome</keyword>
<dbReference type="GO" id="GO:0015833">
    <property type="term" value="P:peptide transport"/>
    <property type="evidence" value="ECO:0007669"/>
    <property type="project" value="TreeGrafter"/>
</dbReference>
<dbReference type="PANTHER" id="PTHR30290">
    <property type="entry name" value="PERIPLASMIC BINDING COMPONENT OF ABC TRANSPORTER"/>
    <property type="match status" value="1"/>
</dbReference>
<dbReference type="AlphaFoldDB" id="A0AAN2C9F8"/>
<dbReference type="SUPFAM" id="SSF53850">
    <property type="entry name" value="Periplasmic binding protein-like II"/>
    <property type="match status" value="1"/>
</dbReference>
<dbReference type="EMBL" id="AP025523">
    <property type="protein sequence ID" value="BDE05966.1"/>
    <property type="molecule type" value="Genomic_DNA"/>
</dbReference>
<dbReference type="InterPro" id="IPR030678">
    <property type="entry name" value="Peptide/Ni-bd"/>
</dbReference>
<dbReference type="Gene3D" id="3.10.105.10">
    <property type="entry name" value="Dipeptide-binding Protein, Domain 3"/>
    <property type="match status" value="1"/>
</dbReference>
<dbReference type="InterPro" id="IPR039424">
    <property type="entry name" value="SBP_5"/>
</dbReference>
<organism evidence="5 6">
    <name type="scientific">Vulcanimicrobium alpinum</name>
    <dbReference type="NCBI Taxonomy" id="3016050"/>
    <lineage>
        <taxon>Bacteria</taxon>
        <taxon>Bacillati</taxon>
        <taxon>Vulcanimicrobiota</taxon>
        <taxon>Vulcanimicrobiia</taxon>
        <taxon>Vulcanimicrobiales</taxon>
        <taxon>Vulcanimicrobiaceae</taxon>
        <taxon>Vulcanimicrobium</taxon>
    </lineage>
</organism>
<dbReference type="Gene3D" id="3.40.190.10">
    <property type="entry name" value="Periplasmic binding protein-like II"/>
    <property type="match status" value="1"/>
</dbReference>
<keyword evidence="3" id="KW-0732">Signal</keyword>
<protein>
    <submittedName>
        <fullName evidence="5">ABC transporter substrate-binding protein</fullName>
    </submittedName>
</protein>
<dbReference type="GO" id="GO:1904680">
    <property type="term" value="F:peptide transmembrane transporter activity"/>
    <property type="evidence" value="ECO:0007669"/>
    <property type="project" value="TreeGrafter"/>
</dbReference>
<evidence type="ECO:0000256" key="3">
    <source>
        <dbReference type="ARBA" id="ARBA00022729"/>
    </source>
</evidence>
<evidence type="ECO:0000256" key="2">
    <source>
        <dbReference type="ARBA" id="ARBA00022448"/>
    </source>
</evidence>
<gene>
    <name evidence="5" type="ORF">WPS_12420</name>
</gene>
<accession>A0AAN2C9F8</accession>
<dbReference type="KEGG" id="vab:WPS_12420"/>
<dbReference type="GO" id="GO:0042597">
    <property type="term" value="C:periplasmic space"/>
    <property type="evidence" value="ECO:0007669"/>
    <property type="project" value="UniProtKB-ARBA"/>
</dbReference>
<dbReference type="PANTHER" id="PTHR30290:SF9">
    <property type="entry name" value="OLIGOPEPTIDE-BINDING PROTEIN APPA"/>
    <property type="match status" value="1"/>
</dbReference>
<feature type="domain" description="Solute-binding protein family 5" evidence="4">
    <location>
        <begin position="72"/>
        <end position="415"/>
    </location>
</feature>
<sequence length="536" mass="58758">MRWAIAAAIGWTVAGCTAGGGGPVRAPHTLRIGVGVGDPSSLNIHLDPSPITDYVAELTQAYFARYDGNGKPVPELITQIPTRVNGGISADGKTILWHLRRGVRWSDGAPFTADDVAFTVRAINDPRNNEAQGTLGWDLIRRVEIRDPYTVAFHLSKPNGDFLPLYFGTAANEPCILPKHLLGTLSDINTADYNRKPVGIGPFRVVAWRHGDAIELERNPYYWRGAPKLERITIPLIASQDTLATQLQSGEVDLWPLMSPSFTRRMQSVPALHVEVTPNYRATHLDFVFTRPLVGDVRVRRAVAYAIDRRKLIASVMHGSGTLHDGPVIPLDPPRVNEPVTPYDPAQARALLDAAGWRAGSDGVRARHGTRLVLAAVYPASTSELDQTVEFVRDNLRAVGIALDTRKFAPSTFRAPASAGGILYGGRFEFSIYPRTLMAASDVALTYGCSTIPPHGMNGMRLCDPRLDAILDRVESSYDDGARRSAFRAAEARIDAIVPTVNLYVWKGGYAWNPRVTGFHPPVLTPFDDMMEVDTR</sequence>